<sequence length="929" mass="105709">MKIEQHLALIRLKMFSRENIFLMKLTFSIYLLFCLQLVAFNSFSQGKVTLNSKKESIGVVLNQIEKQTSYSFVFNNSDIDISKKIDINVLNEDLDKVIPMLFDTAKINYQIKNGLIILSSKKRKNKNKEQQAKYTLSGTVKDAITGETLLGADVLIKGAEKGSVTNEYGFYSLTLPEGDYIIEVLYLGFATKQINIKLVSNVKLNIDLSPEENSLEEIIVTSNTNTKSQVKNILTGSVNLKPDDIEKVPAFFGEPDITRVVLTQPGVSSVGEGTAGFNVRGGGIDQNLLLLDEAPLYNSSHLWGLFSVVNTETIKDIKFYKGGIPARFGGRGSSVLDMRQREGNSKSFRGRGGVGLLFSRLTLEGPIKKDKINYLVSGRRTYFDFLLPALQGEDANDNKLYFYDLSTKLTWQIDDNNKLFLSGYFGKDVMKAEYLRGDRFDIETGEYVKQPDGQIDFGWSNATLTLRWNHIFSSKLFMNASAIFSRYNYSLNSINAGGPSQVTQRLNSFKWSSNIDNYILKPDFTYFMDLDTKVRFGLHGTHYRFSPAEIDNQDDNGNNINFMTEKAFVAAPYGEVEKKWEKLSVNLGLRYSFFFNVGAQTVAEYIDGFPKSLNTISKEVNYSNGEIIKSYAGFEPRISLKYNIDDLKAFKFGYNRMYQYIHLISNSTAALPFDVWKLSGKHIKPLEVNQVAFGYAFDTPNKMFNFTIDSYYKDFNNLVEYINNAELFIKENLETQLLPAKGYSYGLELAAYKNKGKLTGNVNYTYSVSRRKTTSEFIHENINNGSYFASNYDKPHLLNAMLAYQITNCWRVETFFTYQAGRPTTLITGRINAIENENDFYLTYSDRNAYRLKDTHRMDLSITFEPKGNPDTSWQSSWGFGVYNLYGRKNVFSTYYNNSVNTSGANQLTRKEFSLLGAPIPFITYNFKF</sequence>
<dbReference type="Pfam" id="PF07715">
    <property type="entry name" value="Plug"/>
    <property type="match status" value="1"/>
</dbReference>
<dbReference type="InterPro" id="IPR036942">
    <property type="entry name" value="Beta-barrel_TonB_sf"/>
</dbReference>
<keyword evidence="4 7" id="KW-0812">Transmembrane</keyword>
<proteinExistence type="inferred from homology"/>
<protein>
    <submittedName>
        <fullName evidence="10">Plug domain-containing protein</fullName>
    </submittedName>
</protein>
<comment type="subcellular location">
    <subcellularLocation>
        <location evidence="1 7">Cell outer membrane</location>
        <topology evidence="1 7">Multi-pass membrane protein</topology>
    </subcellularLocation>
</comment>
<dbReference type="InterPro" id="IPR008969">
    <property type="entry name" value="CarboxyPept-like_regulatory"/>
</dbReference>
<dbReference type="SUPFAM" id="SSF49464">
    <property type="entry name" value="Carboxypeptidase regulatory domain-like"/>
    <property type="match status" value="1"/>
</dbReference>
<evidence type="ECO:0000256" key="1">
    <source>
        <dbReference type="ARBA" id="ARBA00004571"/>
    </source>
</evidence>
<gene>
    <name evidence="10" type="ORF">T190115A13A_110016</name>
</gene>
<evidence type="ECO:0000256" key="7">
    <source>
        <dbReference type="PROSITE-ProRule" id="PRU01360"/>
    </source>
</evidence>
<keyword evidence="6 7" id="KW-0998">Cell outer membrane</keyword>
<accession>A0ABM9PH37</accession>
<name>A0ABM9PH37_9FLAO</name>
<evidence type="ECO:0000256" key="6">
    <source>
        <dbReference type="ARBA" id="ARBA00023237"/>
    </source>
</evidence>
<dbReference type="Proteomes" id="UP001497602">
    <property type="component" value="Unassembled WGS sequence"/>
</dbReference>
<keyword evidence="11" id="KW-1185">Reference proteome</keyword>
<keyword evidence="8" id="KW-1133">Transmembrane helix</keyword>
<evidence type="ECO:0000256" key="8">
    <source>
        <dbReference type="SAM" id="Phobius"/>
    </source>
</evidence>
<dbReference type="Gene3D" id="2.170.130.10">
    <property type="entry name" value="TonB-dependent receptor, plug domain"/>
    <property type="match status" value="1"/>
</dbReference>
<comment type="caution">
    <text evidence="10">The sequence shown here is derived from an EMBL/GenBank/DDBJ whole genome shotgun (WGS) entry which is preliminary data.</text>
</comment>
<feature type="transmembrane region" description="Helical" evidence="8">
    <location>
        <begin position="21"/>
        <end position="43"/>
    </location>
</feature>
<dbReference type="Gene3D" id="2.40.170.20">
    <property type="entry name" value="TonB-dependent receptor, beta-barrel domain"/>
    <property type="match status" value="1"/>
</dbReference>
<evidence type="ECO:0000256" key="3">
    <source>
        <dbReference type="ARBA" id="ARBA00022452"/>
    </source>
</evidence>
<comment type="similarity">
    <text evidence="7">Belongs to the TonB-dependent receptor family.</text>
</comment>
<evidence type="ECO:0000313" key="11">
    <source>
        <dbReference type="Proteomes" id="UP001497602"/>
    </source>
</evidence>
<evidence type="ECO:0000256" key="2">
    <source>
        <dbReference type="ARBA" id="ARBA00022448"/>
    </source>
</evidence>
<keyword evidence="5 7" id="KW-0472">Membrane</keyword>
<evidence type="ECO:0000256" key="5">
    <source>
        <dbReference type="ARBA" id="ARBA00023136"/>
    </source>
</evidence>
<evidence type="ECO:0000259" key="9">
    <source>
        <dbReference type="Pfam" id="PF07715"/>
    </source>
</evidence>
<dbReference type="InterPro" id="IPR039426">
    <property type="entry name" value="TonB-dep_rcpt-like"/>
</dbReference>
<dbReference type="EMBL" id="CAXJRC010000002">
    <property type="protein sequence ID" value="CAL2104880.1"/>
    <property type="molecule type" value="Genomic_DNA"/>
</dbReference>
<evidence type="ECO:0000313" key="10">
    <source>
        <dbReference type="EMBL" id="CAL2104880.1"/>
    </source>
</evidence>
<dbReference type="Pfam" id="PF13715">
    <property type="entry name" value="CarbopepD_reg_2"/>
    <property type="match status" value="1"/>
</dbReference>
<dbReference type="PROSITE" id="PS52016">
    <property type="entry name" value="TONB_DEPENDENT_REC_3"/>
    <property type="match status" value="1"/>
</dbReference>
<organism evidence="10 11">
    <name type="scientific">Tenacibaculum vairaonense</name>
    <dbReference type="NCBI Taxonomy" id="3137860"/>
    <lineage>
        <taxon>Bacteria</taxon>
        <taxon>Pseudomonadati</taxon>
        <taxon>Bacteroidota</taxon>
        <taxon>Flavobacteriia</taxon>
        <taxon>Flavobacteriales</taxon>
        <taxon>Flavobacteriaceae</taxon>
        <taxon>Tenacibaculum</taxon>
    </lineage>
</organism>
<keyword evidence="3 7" id="KW-1134">Transmembrane beta strand</keyword>
<dbReference type="InterPro" id="IPR037066">
    <property type="entry name" value="Plug_dom_sf"/>
</dbReference>
<reference evidence="10 11" key="1">
    <citation type="submission" date="2024-05" db="EMBL/GenBank/DDBJ databases">
        <authorList>
            <person name="Duchaud E."/>
        </authorList>
    </citation>
    <scope>NUCLEOTIDE SEQUENCE [LARGE SCALE GENOMIC DNA]</scope>
    <source>
        <strain evidence="10">Ena-SAMPLE-TAB-13-05-2024-13:56:06:370-140305</strain>
    </source>
</reference>
<dbReference type="Gene3D" id="2.60.40.1120">
    <property type="entry name" value="Carboxypeptidase-like, regulatory domain"/>
    <property type="match status" value="1"/>
</dbReference>
<keyword evidence="2 7" id="KW-0813">Transport</keyword>
<evidence type="ECO:0000256" key="4">
    <source>
        <dbReference type="ARBA" id="ARBA00022692"/>
    </source>
</evidence>
<dbReference type="InterPro" id="IPR012910">
    <property type="entry name" value="Plug_dom"/>
</dbReference>
<feature type="domain" description="TonB-dependent receptor plug" evidence="9">
    <location>
        <begin position="254"/>
        <end position="332"/>
    </location>
</feature>
<dbReference type="SUPFAM" id="SSF56935">
    <property type="entry name" value="Porins"/>
    <property type="match status" value="1"/>
</dbReference>